<dbReference type="AlphaFoldDB" id="A0A978UQC3"/>
<evidence type="ECO:0000256" key="8">
    <source>
        <dbReference type="SAM" id="SignalP"/>
    </source>
</evidence>
<feature type="region of interest" description="Disordered" evidence="6">
    <location>
        <begin position="588"/>
        <end position="608"/>
    </location>
</feature>
<feature type="chain" id="PRO_5037524911" description="Beta-glucosidase 11-like" evidence="8">
    <location>
        <begin position="24"/>
        <end position="1012"/>
    </location>
</feature>
<evidence type="ECO:0000256" key="6">
    <source>
        <dbReference type="SAM" id="MobiDB-lite"/>
    </source>
</evidence>
<comment type="caution">
    <text evidence="9">The sequence shown here is derived from an EMBL/GenBank/DDBJ whole genome shotgun (WGS) entry which is preliminary data.</text>
</comment>
<keyword evidence="4" id="KW-0325">Glycoprotein</keyword>
<organism evidence="9 10">
    <name type="scientific">Ziziphus jujuba var. spinosa</name>
    <dbReference type="NCBI Taxonomy" id="714518"/>
    <lineage>
        <taxon>Eukaryota</taxon>
        <taxon>Viridiplantae</taxon>
        <taxon>Streptophyta</taxon>
        <taxon>Embryophyta</taxon>
        <taxon>Tracheophyta</taxon>
        <taxon>Spermatophyta</taxon>
        <taxon>Magnoliopsida</taxon>
        <taxon>eudicotyledons</taxon>
        <taxon>Gunneridae</taxon>
        <taxon>Pentapetalae</taxon>
        <taxon>rosids</taxon>
        <taxon>fabids</taxon>
        <taxon>Rosales</taxon>
        <taxon>Rhamnaceae</taxon>
        <taxon>Paliureae</taxon>
        <taxon>Ziziphus</taxon>
    </lineage>
</organism>
<keyword evidence="2 8" id="KW-0732">Signal</keyword>
<dbReference type="Gene3D" id="3.20.20.80">
    <property type="entry name" value="Glycosidases"/>
    <property type="match status" value="2"/>
</dbReference>
<keyword evidence="3" id="KW-0378">Hydrolase</keyword>
<dbReference type="GO" id="GO:0005975">
    <property type="term" value="P:carbohydrate metabolic process"/>
    <property type="evidence" value="ECO:0007669"/>
    <property type="project" value="InterPro"/>
</dbReference>
<dbReference type="FunFam" id="3.20.20.80:FF:000020">
    <property type="entry name" value="Beta-glucosidase 12"/>
    <property type="match status" value="1"/>
</dbReference>
<keyword evidence="5" id="KW-0326">Glycosidase</keyword>
<proteinExistence type="inferred from homology"/>
<feature type="transmembrane region" description="Helical" evidence="7">
    <location>
        <begin position="546"/>
        <end position="566"/>
    </location>
</feature>
<keyword evidence="7" id="KW-1133">Transmembrane helix</keyword>
<protein>
    <recommendedName>
        <fullName evidence="11">Beta-glucosidase 11-like</fullName>
    </recommendedName>
</protein>
<feature type="transmembrane region" description="Helical" evidence="7">
    <location>
        <begin position="33"/>
        <end position="58"/>
    </location>
</feature>
<dbReference type="InterPro" id="IPR017853">
    <property type="entry name" value="GH"/>
</dbReference>
<gene>
    <name evidence="9" type="ORF">FEM48_Zijuj09G0023500</name>
</gene>
<dbReference type="InterPro" id="IPR001360">
    <property type="entry name" value="Glyco_hydro_1"/>
</dbReference>
<name>A0A978UQC3_ZIZJJ</name>
<evidence type="ECO:0000313" key="10">
    <source>
        <dbReference type="Proteomes" id="UP000813462"/>
    </source>
</evidence>
<dbReference type="PANTHER" id="PTHR10353:SF29">
    <property type="entry name" value="BETA-GLUCOSIDASE 11"/>
    <property type="match status" value="1"/>
</dbReference>
<dbReference type="GO" id="GO:0008422">
    <property type="term" value="F:beta-glucosidase activity"/>
    <property type="evidence" value="ECO:0007669"/>
    <property type="project" value="TreeGrafter"/>
</dbReference>
<evidence type="ECO:0008006" key="11">
    <source>
        <dbReference type="Google" id="ProtNLM"/>
    </source>
</evidence>
<sequence>MRKPYLLLVFILNQTLWILSVDAFSRQDFPPGFVFGAGTSANQVIIVILFFSFSNFLVPNRAKLCKPKLVEGAANEDGRAPSIWDSSFSTIGEGSGGNTEVACDQYHKYKEDVQLMVDTGLDAYKFSISWSRLIPNGRGPVNPKGLQYYNNLINELISHGIQPHITLHHNDLPLALQDEYGGWISHKIVEDFTAYADVCFREFGDRVLYWSTVNEANMFSYGGYDVASMPPFRCSPPFGLMNCSAGNSTTEPYMVAHNILLAHASTVKLYRLKYQNKQHGFIGFILYTFAIDPVIKSKEEETAIQRVCDFYFGWFLHPLVYGDYPEIMKRNAGSRIPAFTNYESKLIKGSFDFVGVLYYSYLTIKDNPDSLKMQLRDFDADMAAILNYLGLITSSFPVEPWGLTSVLEYIKKAYGNPPVYIYENGQRTLRNSSLEDITRVNYLQGHIGGVLEALRHGSNTRGYFAWSFLDVLELFGGYNLSFGLYYVDMDDPNLKRYPKHSALWYSSFLKGENITGLDEVEKDDHGGGNFVFGTPARSAERKMSRVCLLLAFVLNTSVGVLTVEAFSRQDFPTGFVFGAGTSANQVEGAANEDGRTPSIWDSSFAPSGGITPIPPDQYYKYKEDVQLMADTGIDAYRFSISWSRLIPSVTFNFSDYGRGPVNPKGLQYYNNLINELISHGIQPHVTLHHNDLPLALEDEYGGWVNHRIVKDFMAYADVCFREFGDRVLYWSTVNEANMFSTGGYDMGAMAPFRCSPPFGIKNCSRGNSSTEPYMVAHNILLAHASTAKLYRLKYQNKQHGLIGFIIFTYAIERVTESKEEDFVIQRVNDFNFGWLLHPLVFGDYPVIMKRNAGSRIPTFTNYQSELVKGSFDFIGILHYSYSNVKDNPDSLTMQLRDFYADMAATVNCQGLTLNSDSALDDIPRIDYLREHIGALLEALRNGSNTRGYFVWSFIDLLELFRKPNKFSFGLYHVDLDDPDLKRYPKKSALWYSNFLKGGNITALDVVPKLSSV</sequence>
<dbReference type="Pfam" id="PF00232">
    <property type="entry name" value="Glyco_hydro_1"/>
    <property type="match status" value="3"/>
</dbReference>
<dbReference type="InterPro" id="IPR033132">
    <property type="entry name" value="GH_1_N_CS"/>
</dbReference>
<feature type="signal peptide" evidence="8">
    <location>
        <begin position="1"/>
        <end position="23"/>
    </location>
</feature>
<dbReference type="PRINTS" id="PR00131">
    <property type="entry name" value="GLHYDRLASE1"/>
</dbReference>
<evidence type="ECO:0000256" key="5">
    <source>
        <dbReference type="ARBA" id="ARBA00023295"/>
    </source>
</evidence>
<evidence type="ECO:0000256" key="3">
    <source>
        <dbReference type="ARBA" id="ARBA00022801"/>
    </source>
</evidence>
<reference evidence="9" key="1">
    <citation type="journal article" date="2021" name="Front. Plant Sci.">
        <title>Chromosome-Scale Genome Assembly for Chinese Sour Jujube and Insights Into Its Genome Evolution and Domestication Signature.</title>
        <authorList>
            <person name="Shen L.-Y."/>
            <person name="Luo H."/>
            <person name="Wang X.-L."/>
            <person name="Wang X.-M."/>
            <person name="Qiu X.-J."/>
            <person name="Liu H."/>
            <person name="Zhou S.-S."/>
            <person name="Jia K.-H."/>
            <person name="Nie S."/>
            <person name="Bao Y.-T."/>
            <person name="Zhang R.-G."/>
            <person name="Yun Q.-Z."/>
            <person name="Chai Y.-H."/>
            <person name="Lu J.-Y."/>
            <person name="Li Y."/>
            <person name="Zhao S.-W."/>
            <person name="Mao J.-F."/>
            <person name="Jia S.-G."/>
            <person name="Mao Y.-M."/>
        </authorList>
    </citation>
    <scope>NUCLEOTIDE SEQUENCE</scope>
    <source>
        <strain evidence="9">AT0</strain>
        <tissue evidence="9">Leaf</tissue>
    </source>
</reference>
<dbReference type="PANTHER" id="PTHR10353">
    <property type="entry name" value="GLYCOSYL HYDROLASE"/>
    <property type="match status" value="1"/>
</dbReference>
<evidence type="ECO:0000256" key="4">
    <source>
        <dbReference type="ARBA" id="ARBA00023180"/>
    </source>
</evidence>
<accession>A0A978UQC3</accession>
<dbReference type="SUPFAM" id="SSF51445">
    <property type="entry name" value="(Trans)glycosidases"/>
    <property type="match status" value="2"/>
</dbReference>
<evidence type="ECO:0000313" key="9">
    <source>
        <dbReference type="EMBL" id="KAH7517073.1"/>
    </source>
</evidence>
<dbReference type="FunFam" id="3.20.20.80:FF:000069">
    <property type="entry name" value="Beta-glucosidase 1"/>
    <property type="match status" value="1"/>
</dbReference>
<keyword evidence="7" id="KW-0812">Transmembrane</keyword>
<evidence type="ECO:0000256" key="1">
    <source>
        <dbReference type="ARBA" id="ARBA00010838"/>
    </source>
</evidence>
<dbReference type="PROSITE" id="PS00653">
    <property type="entry name" value="GLYCOSYL_HYDROL_F1_2"/>
    <property type="match status" value="1"/>
</dbReference>
<evidence type="ECO:0000256" key="2">
    <source>
        <dbReference type="ARBA" id="ARBA00022729"/>
    </source>
</evidence>
<evidence type="ECO:0000256" key="7">
    <source>
        <dbReference type="SAM" id="Phobius"/>
    </source>
</evidence>
<keyword evidence="7" id="KW-0472">Membrane</keyword>
<dbReference type="EMBL" id="JAEACU010000009">
    <property type="protein sequence ID" value="KAH7517073.1"/>
    <property type="molecule type" value="Genomic_DNA"/>
</dbReference>
<dbReference type="Proteomes" id="UP000813462">
    <property type="component" value="Unassembled WGS sequence"/>
</dbReference>
<comment type="similarity">
    <text evidence="1">Belongs to the glycosyl hydrolase 1 family.</text>
</comment>